<dbReference type="Proteomes" id="UP001062846">
    <property type="component" value="Chromosome 13"/>
</dbReference>
<gene>
    <name evidence="1" type="ORF">RHMOL_Rhmol13G0278300</name>
</gene>
<accession>A0ACC0LD28</accession>
<evidence type="ECO:0000313" key="2">
    <source>
        <dbReference type="Proteomes" id="UP001062846"/>
    </source>
</evidence>
<organism evidence="1 2">
    <name type="scientific">Rhododendron molle</name>
    <name type="common">Chinese azalea</name>
    <name type="synonym">Azalea mollis</name>
    <dbReference type="NCBI Taxonomy" id="49168"/>
    <lineage>
        <taxon>Eukaryota</taxon>
        <taxon>Viridiplantae</taxon>
        <taxon>Streptophyta</taxon>
        <taxon>Embryophyta</taxon>
        <taxon>Tracheophyta</taxon>
        <taxon>Spermatophyta</taxon>
        <taxon>Magnoliopsida</taxon>
        <taxon>eudicotyledons</taxon>
        <taxon>Gunneridae</taxon>
        <taxon>Pentapetalae</taxon>
        <taxon>asterids</taxon>
        <taxon>Ericales</taxon>
        <taxon>Ericaceae</taxon>
        <taxon>Ericoideae</taxon>
        <taxon>Rhodoreae</taxon>
        <taxon>Rhododendron</taxon>
    </lineage>
</organism>
<evidence type="ECO:0000313" key="1">
    <source>
        <dbReference type="EMBL" id="KAI8526048.1"/>
    </source>
</evidence>
<comment type="caution">
    <text evidence="1">The sequence shown here is derived from an EMBL/GenBank/DDBJ whole genome shotgun (WGS) entry which is preliminary data.</text>
</comment>
<dbReference type="EMBL" id="CM046400">
    <property type="protein sequence ID" value="KAI8526048.1"/>
    <property type="molecule type" value="Genomic_DNA"/>
</dbReference>
<reference evidence="1" key="1">
    <citation type="submission" date="2022-02" db="EMBL/GenBank/DDBJ databases">
        <title>Plant Genome Project.</title>
        <authorList>
            <person name="Zhang R.-G."/>
        </authorList>
    </citation>
    <scope>NUCLEOTIDE SEQUENCE</scope>
    <source>
        <strain evidence="1">AT1</strain>
    </source>
</reference>
<keyword evidence="2" id="KW-1185">Reference proteome</keyword>
<name>A0ACC0LD28_RHOML</name>
<sequence length="858" mass="96333">MATSSNQLGENMTVSTSESEEEEYSRYLPLYKAALRGDWATAERFFDQDPGALTAPINESSETALLVAAVYGRNTNDFVKNLVDKMPPGSVDEAYGSVLNWAAYVGNTEAVKVISSKTPSLVYYREDDTSPNKRTPFTRAATNGMRDTLLYLLELVKNDEDSSKLFPDEDSAAFLMDETICSGYYEEEEYSRYLPLYKAALRGDWATAERFFDQDPGALTAPINESSETALLVAAVYGRNTNDFVKNLVDKMPPGSVDEAYGSVLNWAAYVGNTEAVKVISSKTPSLVYYREDDTSPNKRTPFTRAATNGMRDTLLYLLELVKNDEDSSKLFPDEDSAAFLMDETICSGYYDIALYLVKKYPLSAFSVRNNGFFGLESLATKANSAFKSGTHYQWWQRIIYAQEEEYSRYLPLYKAALRGDWATAERFFDQDPGALTAPINESSETALLVAAVYGRNTNDFVKNLVDKMPPGSVDEAYGSVLNWAAYVGNTEAVKVISSKTPSLVYYREDDTSPNKRTPFTRAATNGMRDTLLYLLELVKNDEDSSKLFPDEDSAAFLMDETICSGYYDIALYLVKKYPLSAFSVRNNGFFGLESLATKANSAFKSGTHYQWWQRIIYAQEEEYSRYLPLYKAALRGDWATAERFFDQDPGALTAPINESSETALLVAAVYGRNTNDFVKNLVDKMPPGSVDEAYGSVLNWAAYVGNTEAVKVISSKTPSLVYYREDDTSPNKRTPFTRAATNGMRDTLLYLLELVKNDEDSSKLFPDEDSAAFLMDETICSGYYDIALYLVKKYPLSAFSVRNNGFFGLESLATKANSAFKSGTHYQWWQRIIYAREFYLLNLMISTSIWLTFIEKN</sequence>
<proteinExistence type="predicted"/>
<protein>
    <submittedName>
        <fullName evidence="1">Uncharacterized protein</fullName>
    </submittedName>
</protein>